<dbReference type="InterPro" id="IPR050131">
    <property type="entry name" value="Peptidase_S8_subtilisin-like"/>
</dbReference>
<feature type="active site" description="Charge relay system" evidence="8 9">
    <location>
        <position position="452"/>
    </location>
</feature>
<evidence type="ECO:0000256" key="6">
    <source>
        <dbReference type="ARBA" id="ARBA00022801"/>
    </source>
</evidence>
<dbReference type="Gene3D" id="3.40.50.200">
    <property type="entry name" value="Peptidase S8/S53 domain"/>
    <property type="match status" value="1"/>
</dbReference>
<dbReference type="InterPro" id="IPR010435">
    <property type="entry name" value="C5a/SBT2-like_Fn3"/>
</dbReference>
<feature type="domain" description="Peptidase S8/S53" evidence="12">
    <location>
        <begin position="241"/>
        <end position="492"/>
    </location>
</feature>
<dbReference type="InterPro" id="IPR022398">
    <property type="entry name" value="Peptidase_S8_His-AS"/>
</dbReference>
<dbReference type="InterPro" id="IPR017296">
    <property type="entry name" value="Peptidase_S8A_SAM-P45"/>
</dbReference>
<feature type="active site" description="Charge relay system" evidence="8 9">
    <location>
        <position position="282"/>
    </location>
</feature>
<dbReference type="Gene3D" id="3.50.30.30">
    <property type="match status" value="1"/>
</dbReference>
<evidence type="ECO:0000313" key="15">
    <source>
        <dbReference type="EMBL" id="KON89584.1"/>
    </source>
</evidence>
<dbReference type="InterPro" id="IPR023828">
    <property type="entry name" value="Peptidase_S8_Ser-AS"/>
</dbReference>
<evidence type="ECO:0000259" key="13">
    <source>
        <dbReference type="Pfam" id="PF02225"/>
    </source>
</evidence>
<evidence type="ECO:0000256" key="7">
    <source>
        <dbReference type="ARBA" id="ARBA00022825"/>
    </source>
</evidence>
<keyword evidence="2" id="KW-0134">Cell wall</keyword>
<dbReference type="InterPro" id="IPR013783">
    <property type="entry name" value="Ig-like_fold"/>
</dbReference>
<dbReference type="PROSITE" id="PS00136">
    <property type="entry name" value="SUBTILASE_ASP"/>
    <property type="match status" value="1"/>
</dbReference>
<evidence type="ECO:0000256" key="3">
    <source>
        <dbReference type="ARBA" id="ARBA00022525"/>
    </source>
</evidence>
<dbReference type="PANTHER" id="PTHR43806">
    <property type="entry name" value="PEPTIDASE S8"/>
    <property type="match status" value="1"/>
</dbReference>
<dbReference type="AlphaFoldDB" id="A0A0M0GIB0"/>
<dbReference type="RefSeq" id="WP_053436948.1">
    <property type="nucleotide sequence ID" value="NZ_LGUF01000007.1"/>
</dbReference>
<dbReference type="PRINTS" id="PR00723">
    <property type="entry name" value="SUBTILISIN"/>
</dbReference>
<dbReference type="Gene3D" id="2.60.40.10">
    <property type="entry name" value="Immunoglobulins"/>
    <property type="match status" value="1"/>
</dbReference>
<keyword evidence="6 9" id="KW-0378">Hydrolase</keyword>
<dbReference type="PROSITE" id="PS00138">
    <property type="entry name" value="SUBTILASE_SER"/>
    <property type="match status" value="1"/>
</dbReference>
<dbReference type="Pfam" id="PF02225">
    <property type="entry name" value="PA"/>
    <property type="match status" value="1"/>
</dbReference>
<comment type="caution">
    <text evidence="15">The sequence shown here is derived from an EMBL/GenBank/DDBJ whole genome shotgun (WGS) entry which is preliminary data.</text>
</comment>
<dbReference type="PROSITE" id="PS51892">
    <property type="entry name" value="SUBTILASE"/>
    <property type="match status" value="1"/>
</dbReference>
<dbReference type="PIRSF" id="PIRSF037852">
    <property type="entry name" value="Subtilisin_rel_SAV5721"/>
    <property type="match status" value="1"/>
</dbReference>
<accession>A0A0M0GIB0</accession>
<dbReference type="GO" id="GO:0006508">
    <property type="term" value="P:proteolysis"/>
    <property type="evidence" value="ECO:0007669"/>
    <property type="project" value="UniProtKB-KW"/>
</dbReference>
<feature type="signal peptide" evidence="11">
    <location>
        <begin position="1"/>
        <end position="29"/>
    </location>
</feature>
<evidence type="ECO:0000259" key="12">
    <source>
        <dbReference type="Pfam" id="PF00082"/>
    </source>
</evidence>
<keyword evidence="3" id="KW-0964">Secreted</keyword>
<gene>
    <name evidence="15" type="ORF">AF332_23995</name>
</gene>
<dbReference type="SUPFAM" id="SSF52025">
    <property type="entry name" value="PA domain"/>
    <property type="match status" value="1"/>
</dbReference>
<keyword evidence="4 9" id="KW-0645">Protease</keyword>
<dbReference type="PATRIC" id="fig|1459.3.peg.5289"/>
<evidence type="ECO:0000256" key="4">
    <source>
        <dbReference type="ARBA" id="ARBA00022670"/>
    </source>
</evidence>
<comment type="similarity">
    <text evidence="1 9 10">Belongs to the peptidase S8 family.</text>
</comment>
<keyword evidence="7 9" id="KW-0720">Serine protease</keyword>
<reference evidence="16" key="1">
    <citation type="submission" date="2015-07" db="EMBL/GenBank/DDBJ databases">
        <title>Fjat-10036 dsm4.</title>
        <authorList>
            <person name="Liu B."/>
            <person name="Wang J."/>
            <person name="Zhu Y."/>
            <person name="Liu G."/>
            <person name="Chen Q."/>
            <person name="Chen Z."/>
            <person name="Lan J."/>
            <person name="Che J."/>
            <person name="Ge C."/>
            <person name="Shi H."/>
            <person name="Pan Z."/>
            <person name="Liu X."/>
        </authorList>
    </citation>
    <scope>NUCLEOTIDE SEQUENCE [LARGE SCALE GENOMIC DNA]</scope>
    <source>
        <strain evidence="16">DSM 4</strain>
    </source>
</reference>
<dbReference type="EMBL" id="LGUF01000007">
    <property type="protein sequence ID" value="KON89584.1"/>
    <property type="molecule type" value="Genomic_DNA"/>
</dbReference>
<dbReference type="PROSITE" id="PS00137">
    <property type="entry name" value="SUBTILASE_HIS"/>
    <property type="match status" value="1"/>
</dbReference>
<dbReference type="InterPro" id="IPR003137">
    <property type="entry name" value="PA_domain"/>
</dbReference>
<organism evidence="15 16">
    <name type="scientific">Sporosarcina globispora</name>
    <name type="common">Bacillus globisporus</name>
    <dbReference type="NCBI Taxonomy" id="1459"/>
    <lineage>
        <taxon>Bacteria</taxon>
        <taxon>Bacillati</taxon>
        <taxon>Bacillota</taxon>
        <taxon>Bacilli</taxon>
        <taxon>Bacillales</taxon>
        <taxon>Caryophanaceae</taxon>
        <taxon>Sporosarcina</taxon>
    </lineage>
</organism>
<dbReference type="InterPro" id="IPR036852">
    <property type="entry name" value="Peptidase_S8/S53_dom_sf"/>
</dbReference>
<dbReference type="InterPro" id="IPR000209">
    <property type="entry name" value="Peptidase_S8/S53_dom"/>
</dbReference>
<dbReference type="STRING" id="1459.AF332_23995"/>
<dbReference type="PANTHER" id="PTHR43806:SF65">
    <property type="entry name" value="SERINE PROTEASE APRX"/>
    <property type="match status" value="1"/>
</dbReference>
<feature type="domain" description="PA" evidence="13">
    <location>
        <begin position="817"/>
        <end position="892"/>
    </location>
</feature>
<name>A0A0M0GIB0_SPOGL</name>
<dbReference type="InterPro" id="IPR015500">
    <property type="entry name" value="Peptidase_S8_subtilisin-rel"/>
</dbReference>
<dbReference type="Proteomes" id="UP000037109">
    <property type="component" value="Unassembled WGS sequence"/>
</dbReference>
<evidence type="ECO:0000256" key="11">
    <source>
        <dbReference type="SAM" id="SignalP"/>
    </source>
</evidence>
<sequence>MVKNMNMKKIIATSLSTVLLASTFHNVNAIDKTTNEKTPPEHSANVNSINGADEQKITLITGDVVTIKKLEGGKSVINVEHVDQNGAGAQILDIGEETYVIPNSAMPYLAADKLDMDLFNITELIKNGYDDKSLSSLPIIVEYTESKGKAVQPKAEPKGAKTVRVLESINAAALSASKMEADTFWKDVTHEAATTAKAKSNNALFDKGIEKIWLDGRVEATLDQSVPQIGAPAAWESGYTGKGVKVAVLDTGIDPNHPDLADQIDEAKSFVPEETVDDGNGHGTHVASTVLGTGAASEGKNKGVAPEARLLVGKVLNNKGSGMESWIIDGMEWAADNAKIVSMSLGGGPSDGTDPMAQAVNRLSEETGALFVIAAGNAGYEGAVGTPGTADAALTIGAVDKADKIASFTSKGPRYGDMGLKPDLSAPGVGIVAARSGLTSGSGSYKSLNGTSMATPHVAGAAAILLQKNPNWNGTQLKEALMSTSKKLNYSPYHIGSGRLDVPAAAFSTVRATGSLSFGFFKWPNDNAQSVQKTVTYTNDSDSAVTLDLHADFKNGKGNAAPNGMLTVSESRITIPANGSKDVTVTLNPQLGDLGTRYEGHLTATDSEGKQVAHTSMGTVKEEEKYPLTFNATDRNGNPALTYVALLNKDFAKPEFIAVNGSTELRLPPGTYSAMSYMSVDTETDHSGIALVGNPEIKLDGPQTVELDARKAKEISVEVQKNTEPSYQRMQYHRSLGGKPFTHSNTITMLPWIDKMYAVPTKEVKTGDFEYLTRWRLTKPLLEINFKGKELDDVPFAGSTMLNGKYNLSTVYAGKGTSADYERLKAKGKAVVVDRNSEVTPSEQAAAAHEAGAKLLIIVNNEDKEFIEFAGNPDKTDIPLAVVGISKGEGDKVITAARSGNLKLFVEGETNTPYVYDLMDVHQDQIPKNLKYAPSNDELVKIDTRYKSDRDAPGGEFRFDLRPYSTSAPGDFQEIQLPSVRTEWVSAVKDTRWYHKAAVLDSPWEVRQPAATYEKGQRLQEEWFSPVVRPRLGENYFPPSRQNNTLHFNIPALADSGNGSTGGERYNESLKNQTLKLYQGDTLVSERKGQAMDLNTPFPEEKTQYRLVSDAKRDPNRWKTSLSTHTEWTFWSQKREEFETFLPFYSLDYKVETDMNGNALAAPSTALELSVAKLDDREGYSKIEYGKLEGATLEVSFNEGESWKKVKLERTAYDRWTAKINNPKTNKYVSLRATAWDDQGNKISQEVIKAYGLR</sequence>
<evidence type="ECO:0000256" key="8">
    <source>
        <dbReference type="PIRSR" id="PIRSR615500-1"/>
    </source>
</evidence>
<feature type="active site" description="Charge relay system" evidence="8 9">
    <location>
        <position position="250"/>
    </location>
</feature>
<dbReference type="OrthoDB" id="1642156at2"/>
<evidence type="ECO:0000313" key="16">
    <source>
        <dbReference type="Proteomes" id="UP000037109"/>
    </source>
</evidence>
<evidence type="ECO:0000256" key="2">
    <source>
        <dbReference type="ARBA" id="ARBA00022512"/>
    </source>
</evidence>
<feature type="chain" id="PRO_5005599521" evidence="11">
    <location>
        <begin position="30"/>
        <end position="1254"/>
    </location>
</feature>
<dbReference type="InterPro" id="IPR023827">
    <property type="entry name" value="Peptidase_S8_Asp-AS"/>
</dbReference>
<keyword evidence="5 11" id="KW-0732">Signal</keyword>
<evidence type="ECO:0000256" key="5">
    <source>
        <dbReference type="ARBA" id="ARBA00022729"/>
    </source>
</evidence>
<keyword evidence="16" id="KW-1185">Reference proteome</keyword>
<protein>
    <submittedName>
        <fullName evidence="15">Peptidase</fullName>
    </submittedName>
</protein>
<evidence type="ECO:0000256" key="9">
    <source>
        <dbReference type="PROSITE-ProRule" id="PRU01240"/>
    </source>
</evidence>
<evidence type="ECO:0000256" key="10">
    <source>
        <dbReference type="RuleBase" id="RU003355"/>
    </source>
</evidence>
<dbReference type="InterPro" id="IPR046450">
    <property type="entry name" value="PA_dom_sf"/>
</dbReference>
<evidence type="ECO:0000256" key="1">
    <source>
        <dbReference type="ARBA" id="ARBA00011073"/>
    </source>
</evidence>
<dbReference type="Pfam" id="PF06280">
    <property type="entry name" value="fn3_5"/>
    <property type="match status" value="1"/>
</dbReference>
<dbReference type="Pfam" id="PF00082">
    <property type="entry name" value="Peptidase_S8"/>
    <property type="match status" value="1"/>
</dbReference>
<proteinExistence type="inferred from homology"/>
<feature type="domain" description="C5a peptidase/Subtilisin-like protease SBT2-like Fn3-like" evidence="14">
    <location>
        <begin position="532"/>
        <end position="610"/>
    </location>
</feature>
<evidence type="ECO:0000259" key="14">
    <source>
        <dbReference type="Pfam" id="PF06280"/>
    </source>
</evidence>
<dbReference type="GO" id="GO:0004252">
    <property type="term" value="F:serine-type endopeptidase activity"/>
    <property type="evidence" value="ECO:0007669"/>
    <property type="project" value="UniProtKB-UniRule"/>
</dbReference>
<dbReference type="SUPFAM" id="SSF52743">
    <property type="entry name" value="Subtilisin-like"/>
    <property type="match status" value="1"/>
</dbReference>